<evidence type="ECO:0000313" key="2">
    <source>
        <dbReference type="EMBL" id="MBB6135960.1"/>
    </source>
</evidence>
<dbReference type="AlphaFoldDB" id="A0A7W9X3Q9"/>
<evidence type="ECO:0000256" key="1">
    <source>
        <dbReference type="SAM" id="Phobius"/>
    </source>
</evidence>
<proteinExistence type="predicted"/>
<keyword evidence="1" id="KW-0812">Transmembrane</keyword>
<keyword evidence="1" id="KW-0472">Membrane</keyword>
<protein>
    <submittedName>
        <fullName evidence="2">Uncharacterized protein</fullName>
    </submittedName>
</protein>
<name>A0A7W9X3Q9_9BURK</name>
<feature type="transmembrane region" description="Helical" evidence="1">
    <location>
        <begin position="37"/>
        <end position="58"/>
    </location>
</feature>
<dbReference type="Proteomes" id="UP000540787">
    <property type="component" value="Unassembled WGS sequence"/>
</dbReference>
<gene>
    <name evidence="2" type="ORF">HD842_004137</name>
</gene>
<sequence length="62" mass="6889">MNISKNFITQSILVGLVIAVLVVAYEYNFGSISGNYWIRGIGTGIICGFATVIFLSMWNKKR</sequence>
<reference evidence="2 3" key="1">
    <citation type="submission" date="2020-08" db="EMBL/GenBank/DDBJ databases">
        <title>The Agave Microbiome: Exploring the role of microbial communities in plant adaptations to desert environments.</title>
        <authorList>
            <person name="Partida-Martinez L.P."/>
        </authorList>
    </citation>
    <scope>NUCLEOTIDE SEQUENCE [LARGE SCALE GENOMIC DNA]</scope>
    <source>
        <strain evidence="2 3">AT3.2</strain>
    </source>
</reference>
<dbReference type="EMBL" id="JACHBX010000005">
    <property type="protein sequence ID" value="MBB6135960.1"/>
    <property type="molecule type" value="Genomic_DNA"/>
</dbReference>
<organism evidence="2 3">
    <name type="scientific">Massilia aurea</name>
    <dbReference type="NCBI Taxonomy" id="373040"/>
    <lineage>
        <taxon>Bacteria</taxon>
        <taxon>Pseudomonadati</taxon>
        <taxon>Pseudomonadota</taxon>
        <taxon>Betaproteobacteria</taxon>
        <taxon>Burkholderiales</taxon>
        <taxon>Oxalobacteraceae</taxon>
        <taxon>Telluria group</taxon>
        <taxon>Massilia</taxon>
    </lineage>
</organism>
<feature type="transmembrane region" description="Helical" evidence="1">
    <location>
        <begin position="7"/>
        <end position="25"/>
    </location>
</feature>
<evidence type="ECO:0000313" key="3">
    <source>
        <dbReference type="Proteomes" id="UP000540787"/>
    </source>
</evidence>
<keyword evidence="1" id="KW-1133">Transmembrane helix</keyword>
<comment type="caution">
    <text evidence="2">The sequence shown here is derived from an EMBL/GenBank/DDBJ whole genome shotgun (WGS) entry which is preliminary data.</text>
</comment>
<keyword evidence="3" id="KW-1185">Reference proteome</keyword>
<accession>A0A7W9X3Q9</accession>